<name>A0A443IIP8_9BACI</name>
<evidence type="ECO:0008006" key="3">
    <source>
        <dbReference type="Google" id="ProtNLM"/>
    </source>
</evidence>
<dbReference type="EMBL" id="QYTU02000073">
    <property type="protein sequence ID" value="RWR04129.1"/>
    <property type="molecule type" value="Genomic_DNA"/>
</dbReference>
<organism evidence="1 2">
    <name type="scientific">Siminovitchia fortis</name>
    <dbReference type="NCBI Taxonomy" id="254758"/>
    <lineage>
        <taxon>Bacteria</taxon>
        <taxon>Bacillati</taxon>
        <taxon>Bacillota</taxon>
        <taxon>Bacilli</taxon>
        <taxon>Bacillales</taxon>
        <taxon>Bacillaceae</taxon>
        <taxon>Siminovitchia</taxon>
    </lineage>
</organism>
<dbReference type="Proteomes" id="UP000273811">
    <property type="component" value="Unassembled WGS sequence"/>
</dbReference>
<comment type="caution">
    <text evidence="1">The sequence shown here is derived from an EMBL/GenBank/DDBJ whole genome shotgun (WGS) entry which is preliminary data.</text>
</comment>
<dbReference type="Pfam" id="PF13814">
    <property type="entry name" value="Replic_Relax"/>
    <property type="match status" value="1"/>
</dbReference>
<sequence>MNRTEKILTLIDRLGVASVRQLHEILRLGTYRNTCRVINKLSPYLHEVRSREKIVYLNKDGRELIASVNEIKKSMLFDHMLLTNDAYIYFNCPHDWRREYAFESSTDAGYGFAIQVKGLTTATTKKLVADAMFSRNGYIYLIEIDNTRHMADNIKKVKRYKEMWTDIQKKSNMQPFLYFITLSESRKRKLQTACKGMRAEVLTFDEIR</sequence>
<proteinExistence type="predicted"/>
<dbReference type="AlphaFoldDB" id="A0A443IIP8"/>
<dbReference type="OrthoDB" id="2601083at2"/>
<protein>
    <recommendedName>
        <fullName evidence="3">Replication-relaxation</fullName>
    </recommendedName>
</protein>
<evidence type="ECO:0000313" key="1">
    <source>
        <dbReference type="EMBL" id="RWR04129.1"/>
    </source>
</evidence>
<keyword evidence="2" id="KW-1185">Reference proteome</keyword>
<dbReference type="InterPro" id="IPR025855">
    <property type="entry name" value="Replic_Relax"/>
</dbReference>
<evidence type="ECO:0000313" key="2">
    <source>
        <dbReference type="Proteomes" id="UP000273811"/>
    </source>
</evidence>
<dbReference type="RefSeq" id="WP_120075964.1">
    <property type="nucleotide sequence ID" value="NZ_CP126113.1"/>
</dbReference>
<accession>A0A443IIP8</accession>
<gene>
    <name evidence="1" type="ORF">D4N35_017505</name>
</gene>
<reference evidence="1" key="1">
    <citation type="submission" date="2018-12" db="EMBL/GenBank/DDBJ databases">
        <authorList>
            <person name="Sun L."/>
            <person name="Chen Z."/>
        </authorList>
    </citation>
    <scope>NUCLEOTIDE SEQUENCE [LARGE SCALE GENOMIC DNA]</scope>
    <source>
        <strain evidence="1">DSM 16012</strain>
    </source>
</reference>